<dbReference type="Gramene" id="Manes.14G099900.1.v8.1">
    <property type="protein sequence ID" value="Manes.14G099900.1.v8.1.CDS"/>
    <property type="gene ID" value="Manes.14G099900.v8.1"/>
</dbReference>
<dbReference type="InterPro" id="IPR006924">
    <property type="entry name" value="Ribosomal_cS23-like"/>
</dbReference>
<evidence type="ECO:0000256" key="1">
    <source>
        <dbReference type="ARBA" id="ARBA00008561"/>
    </source>
</evidence>
<comment type="caution">
    <text evidence="4">The sequence shown here is derived from an EMBL/GenBank/DDBJ whole genome shotgun (WGS) entry which is preliminary data.</text>
</comment>
<evidence type="ECO:0000256" key="2">
    <source>
        <dbReference type="ARBA" id="ARBA00022980"/>
    </source>
</evidence>
<dbReference type="GO" id="GO:1990904">
    <property type="term" value="C:ribonucleoprotein complex"/>
    <property type="evidence" value="ECO:0007669"/>
    <property type="project" value="UniProtKB-KW"/>
</dbReference>
<dbReference type="InterPro" id="IPR038447">
    <property type="entry name" value="PSRP-3/Ycf65_sf"/>
</dbReference>
<sequence>MLSLAIQSGFSSVFAQSPFPCQTLTCKRIKTSIFINPNPNLFHSSAIIDSKIKLISRNQRLIGFAALEAPAAETINEAEEPTEVKEEPIPIQETEKVEVSVKQVEKPRLVLKFIWMEKNIGLALDQVIPGHGTVPLSPYYFWPRKDAWEELKTTLESKPWISQKKMIILLNQATDIINLWQQSGGNLTT</sequence>
<dbReference type="Pfam" id="PF04839">
    <property type="entry name" value="PSRP-3_Ycf65"/>
    <property type="match status" value="1"/>
</dbReference>
<proteinExistence type="inferred from homology"/>
<keyword evidence="2" id="KW-0689">Ribosomal protein</keyword>
<dbReference type="STRING" id="3983.A0A2C9UKH9"/>
<evidence type="ECO:0000313" key="4">
    <source>
        <dbReference type="EMBL" id="OAY31290.1"/>
    </source>
</evidence>
<dbReference type="AlphaFoldDB" id="A0A2C9UKH9"/>
<keyword evidence="3" id="KW-0687">Ribonucleoprotein</keyword>
<comment type="similarity">
    <text evidence="1">Belongs to the chloroplast-specific ribosomal protein cS23 family.</text>
</comment>
<dbReference type="Gene3D" id="3.30.390.140">
    <property type="match status" value="1"/>
</dbReference>
<dbReference type="OMA" id="LTCKRIK"/>
<dbReference type="Proteomes" id="UP000091857">
    <property type="component" value="Chromosome 14"/>
</dbReference>
<evidence type="ECO:0000256" key="3">
    <source>
        <dbReference type="ARBA" id="ARBA00023274"/>
    </source>
</evidence>
<gene>
    <name evidence="4" type="ORF">MANES_14G099900v8</name>
</gene>
<dbReference type="OrthoDB" id="1918956at2759"/>
<evidence type="ECO:0008006" key="6">
    <source>
        <dbReference type="Google" id="ProtNLM"/>
    </source>
</evidence>
<keyword evidence="5" id="KW-1185">Reference proteome</keyword>
<dbReference type="EMBL" id="CM004400">
    <property type="protein sequence ID" value="OAY31290.1"/>
    <property type="molecule type" value="Genomic_DNA"/>
</dbReference>
<dbReference type="PANTHER" id="PTHR35108:SF6">
    <property type="entry name" value="30S RIBOSOMAL PROTEIN 3, CHLOROPLASTIC"/>
    <property type="match status" value="1"/>
</dbReference>
<dbReference type="GO" id="GO:0005840">
    <property type="term" value="C:ribosome"/>
    <property type="evidence" value="ECO:0007669"/>
    <property type="project" value="UniProtKB-KW"/>
</dbReference>
<reference evidence="5" key="1">
    <citation type="journal article" date="2016" name="Nat. Biotechnol.">
        <title>Sequencing wild and cultivated cassava and related species reveals extensive interspecific hybridization and genetic diversity.</title>
        <authorList>
            <person name="Bredeson J.V."/>
            <person name="Lyons J.B."/>
            <person name="Prochnik S.E."/>
            <person name="Wu G.A."/>
            <person name="Ha C.M."/>
            <person name="Edsinger-Gonzales E."/>
            <person name="Grimwood J."/>
            <person name="Schmutz J."/>
            <person name="Rabbi I.Y."/>
            <person name="Egesi C."/>
            <person name="Nauluvula P."/>
            <person name="Lebot V."/>
            <person name="Ndunguru J."/>
            <person name="Mkamilo G."/>
            <person name="Bart R.S."/>
            <person name="Setter T.L."/>
            <person name="Gleadow R.M."/>
            <person name="Kulakow P."/>
            <person name="Ferguson M.E."/>
            <person name="Rounsley S."/>
            <person name="Rokhsar D.S."/>
        </authorList>
    </citation>
    <scope>NUCLEOTIDE SEQUENCE [LARGE SCALE GENOMIC DNA]</scope>
    <source>
        <strain evidence="5">cv. AM560-2</strain>
    </source>
</reference>
<name>A0A2C9UKH9_MANES</name>
<dbReference type="PANTHER" id="PTHR35108">
    <property type="entry name" value="30S RIBOSOMAL PROTEIN 3, CHLOROPLASTIC"/>
    <property type="match status" value="1"/>
</dbReference>
<dbReference type="GO" id="GO:0003735">
    <property type="term" value="F:structural constituent of ribosome"/>
    <property type="evidence" value="ECO:0007669"/>
    <property type="project" value="InterPro"/>
</dbReference>
<evidence type="ECO:0000313" key="5">
    <source>
        <dbReference type="Proteomes" id="UP000091857"/>
    </source>
</evidence>
<accession>A0A2C9UKH9</accession>
<dbReference type="GO" id="GO:0006412">
    <property type="term" value="P:translation"/>
    <property type="evidence" value="ECO:0007669"/>
    <property type="project" value="InterPro"/>
</dbReference>
<protein>
    <recommendedName>
        <fullName evidence="6">30S ribosomal protein 3, chloroplastic</fullName>
    </recommendedName>
</protein>
<organism evidence="4 5">
    <name type="scientific">Manihot esculenta</name>
    <name type="common">Cassava</name>
    <name type="synonym">Jatropha manihot</name>
    <dbReference type="NCBI Taxonomy" id="3983"/>
    <lineage>
        <taxon>Eukaryota</taxon>
        <taxon>Viridiplantae</taxon>
        <taxon>Streptophyta</taxon>
        <taxon>Embryophyta</taxon>
        <taxon>Tracheophyta</taxon>
        <taxon>Spermatophyta</taxon>
        <taxon>Magnoliopsida</taxon>
        <taxon>eudicotyledons</taxon>
        <taxon>Gunneridae</taxon>
        <taxon>Pentapetalae</taxon>
        <taxon>rosids</taxon>
        <taxon>fabids</taxon>
        <taxon>Malpighiales</taxon>
        <taxon>Euphorbiaceae</taxon>
        <taxon>Crotonoideae</taxon>
        <taxon>Manihoteae</taxon>
        <taxon>Manihot</taxon>
    </lineage>
</organism>